<keyword evidence="1" id="KW-0812">Transmembrane</keyword>
<evidence type="ECO:0008006" key="4">
    <source>
        <dbReference type="Google" id="ProtNLM"/>
    </source>
</evidence>
<dbReference type="RefSeq" id="WP_236951418.1">
    <property type="nucleotide sequence ID" value="NZ_CP019937.1"/>
</dbReference>
<reference evidence="2 3" key="1">
    <citation type="submission" date="2017-02" db="EMBL/GenBank/DDBJ databases">
        <title>Ketogulonicigenium robustum SPU B003 Genome sequencing and assembly.</title>
        <authorList>
            <person name="Li Y."/>
            <person name="Liu L."/>
            <person name="Wang C."/>
            <person name="Zhang M."/>
            <person name="Zhang T."/>
            <person name="Zhang Y."/>
        </authorList>
    </citation>
    <scope>NUCLEOTIDE SEQUENCE [LARGE SCALE GENOMIC DNA]</scope>
    <source>
        <strain evidence="2 3">SPU_B003</strain>
    </source>
</reference>
<sequence length="170" mass="19264">MSIFDIISPRSFTSVWYWIGLALVWSIASGRAMGLSWDLVRRARKGDADARRDLDDAARIEIGRIARLTDKSGLFVTALIGFCSISLILLGWVYNVEFFRALTCLYLTWLALGLLDLRWALRIFHDEATGEPLRQRLVRLHWARQGVALVAVLVTLLIGVADIIRGYILF</sequence>
<name>A0A1W6NYT8_9RHOB</name>
<dbReference type="AlphaFoldDB" id="A0A1W6NYT8"/>
<protein>
    <recommendedName>
        <fullName evidence="4">Component of SufBCD complex</fullName>
    </recommendedName>
</protein>
<evidence type="ECO:0000313" key="3">
    <source>
        <dbReference type="Proteomes" id="UP000242447"/>
    </source>
</evidence>
<evidence type="ECO:0000313" key="2">
    <source>
        <dbReference type="EMBL" id="ARO14187.1"/>
    </source>
</evidence>
<proteinExistence type="predicted"/>
<organism evidence="2 3">
    <name type="scientific">Ketogulonicigenium robustum</name>
    <dbReference type="NCBI Taxonomy" id="92947"/>
    <lineage>
        <taxon>Bacteria</taxon>
        <taxon>Pseudomonadati</taxon>
        <taxon>Pseudomonadota</taxon>
        <taxon>Alphaproteobacteria</taxon>
        <taxon>Rhodobacterales</taxon>
        <taxon>Roseobacteraceae</taxon>
        <taxon>Ketogulonicigenium</taxon>
    </lineage>
</organism>
<evidence type="ECO:0000256" key="1">
    <source>
        <dbReference type="SAM" id="Phobius"/>
    </source>
</evidence>
<dbReference type="KEGG" id="kro:BVG79_00835"/>
<keyword evidence="1" id="KW-0472">Membrane</keyword>
<feature type="transmembrane region" description="Helical" evidence="1">
    <location>
        <begin position="74"/>
        <end position="94"/>
    </location>
</feature>
<accession>A0A1W6NYT8</accession>
<dbReference type="Proteomes" id="UP000242447">
    <property type="component" value="Chromosome"/>
</dbReference>
<feature type="transmembrane region" description="Helical" evidence="1">
    <location>
        <begin position="146"/>
        <end position="168"/>
    </location>
</feature>
<dbReference type="STRING" id="92947.BVG79_00835"/>
<keyword evidence="3" id="KW-1185">Reference proteome</keyword>
<feature type="transmembrane region" description="Helical" evidence="1">
    <location>
        <begin position="15"/>
        <end position="35"/>
    </location>
</feature>
<gene>
    <name evidence="2" type="ORF">BVG79_00835</name>
</gene>
<keyword evidence="1" id="KW-1133">Transmembrane helix</keyword>
<dbReference type="EMBL" id="CP019937">
    <property type="protein sequence ID" value="ARO14187.1"/>
    <property type="molecule type" value="Genomic_DNA"/>
</dbReference>